<keyword evidence="4" id="KW-1185">Reference proteome</keyword>
<evidence type="ECO:0000259" key="2">
    <source>
        <dbReference type="Pfam" id="PF01826"/>
    </source>
</evidence>
<dbReference type="EMBL" id="JARK01001376">
    <property type="protein sequence ID" value="EYC14673.1"/>
    <property type="molecule type" value="Genomic_DNA"/>
</dbReference>
<proteinExistence type="predicted"/>
<dbReference type="Gene3D" id="2.10.25.10">
    <property type="entry name" value="Laminin"/>
    <property type="match status" value="1"/>
</dbReference>
<gene>
    <name evidence="3" type="primary">Acey_s0040.g338</name>
    <name evidence="3" type="ORF">Y032_0040g338</name>
</gene>
<protein>
    <recommendedName>
        <fullName evidence="2">TIL domain-containing protein</fullName>
    </recommendedName>
</protein>
<dbReference type="CDD" id="cd19941">
    <property type="entry name" value="TIL"/>
    <property type="match status" value="1"/>
</dbReference>
<dbReference type="AlphaFoldDB" id="A0A016UJE9"/>
<dbReference type="InterPro" id="IPR002919">
    <property type="entry name" value="TIL_dom"/>
</dbReference>
<dbReference type="SUPFAM" id="SSF57567">
    <property type="entry name" value="Serine protease inhibitors"/>
    <property type="match status" value="1"/>
</dbReference>
<accession>A0A016UJE9</accession>
<sequence length="254" mass="28273">MLGILSSINQAQSSALLYEMKAVDCRRWNARTAHKRPTGDDVIIGFTEEHDRRCSSQPRPARALDEVQKRIGTTTKERRVVDLVMFFYLFATLIWVNYATSTREPTSAEKNSACANVSCAECKNFSDDCICVMVKPQWCIDGDPCEDMFPRCIPRNQSCFPSFCSSGKCEFHDVTCVMAPCWPIKQCDPVLCPPNEEWKDCAAFCEPSCTSPAPLCPDICKPGRCQCKEGFFRRAYSCVPSSGCKGIPLQGPGG</sequence>
<evidence type="ECO:0000313" key="3">
    <source>
        <dbReference type="EMBL" id="EYC14673.1"/>
    </source>
</evidence>
<evidence type="ECO:0000256" key="1">
    <source>
        <dbReference type="ARBA" id="ARBA00022900"/>
    </source>
</evidence>
<comment type="caution">
    <text evidence="3">The sequence shown here is derived from an EMBL/GenBank/DDBJ whole genome shotgun (WGS) entry which is preliminary data.</text>
</comment>
<name>A0A016UJE9_9BILA</name>
<dbReference type="InterPro" id="IPR036084">
    <property type="entry name" value="Ser_inhib-like_sf"/>
</dbReference>
<dbReference type="STRING" id="53326.A0A016UJE9"/>
<dbReference type="OrthoDB" id="5788972at2759"/>
<keyword evidence="1" id="KW-0646">Protease inhibitor</keyword>
<dbReference type="Proteomes" id="UP000024635">
    <property type="component" value="Unassembled WGS sequence"/>
</dbReference>
<evidence type="ECO:0000313" key="4">
    <source>
        <dbReference type="Proteomes" id="UP000024635"/>
    </source>
</evidence>
<feature type="domain" description="TIL" evidence="2">
    <location>
        <begin position="192"/>
        <end position="244"/>
    </location>
</feature>
<reference evidence="4" key="1">
    <citation type="journal article" date="2015" name="Nat. Genet.">
        <title>The genome and transcriptome of the zoonotic hookworm Ancylostoma ceylanicum identify infection-specific gene families.</title>
        <authorList>
            <person name="Schwarz E.M."/>
            <person name="Hu Y."/>
            <person name="Antoshechkin I."/>
            <person name="Miller M.M."/>
            <person name="Sternberg P.W."/>
            <person name="Aroian R.V."/>
        </authorList>
    </citation>
    <scope>NUCLEOTIDE SEQUENCE</scope>
    <source>
        <strain evidence="4">HY135</strain>
    </source>
</reference>
<keyword evidence="1" id="KW-0722">Serine protease inhibitor</keyword>
<organism evidence="3 4">
    <name type="scientific">Ancylostoma ceylanicum</name>
    <dbReference type="NCBI Taxonomy" id="53326"/>
    <lineage>
        <taxon>Eukaryota</taxon>
        <taxon>Metazoa</taxon>
        <taxon>Ecdysozoa</taxon>
        <taxon>Nematoda</taxon>
        <taxon>Chromadorea</taxon>
        <taxon>Rhabditida</taxon>
        <taxon>Rhabditina</taxon>
        <taxon>Rhabditomorpha</taxon>
        <taxon>Strongyloidea</taxon>
        <taxon>Ancylostomatidae</taxon>
        <taxon>Ancylostomatinae</taxon>
        <taxon>Ancylostoma</taxon>
    </lineage>
</organism>
<dbReference type="Pfam" id="PF01826">
    <property type="entry name" value="TIL"/>
    <property type="match status" value="1"/>
</dbReference>
<dbReference type="GO" id="GO:0004867">
    <property type="term" value="F:serine-type endopeptidase inhibitor activity"/>
    <property type="evidence" value="ECO:0007669"/>
    <property type="project" value="UniProtKB-KW"/>
</dbReference>